<dbReference type="SMART" id="SM00427">
    <property type="entry name" value="H2B"/>
    <property type="match status" value="1"/>
</dbReference>
<dbReference type="InterPro" id="IPR007125">
    <property type="entry name" value="H2A/H2B/H3"/>
</dbReference>
<dbReference type="SUPFAM" id="SSF47113">
    <property type="entry name" value="Histone-fold"/>
    <property type="match status" value="1"/>
</dbReference>
<gene>
    <name evidence="4" type="ORF">C0Q70_10147</name>
</gene>
<feature type="compositionally biased region" description="Low complexity" evidence="2">
    <location>
        <begin position="1"/>
        <end position="11"/>
    </location>
</feature>
<dbReference type="CDD" id="cd22910">
    <property type="entry name" value="HFD_H2B"/>
    <property type="match status" value="1"/>
</dbReference>
<organism evidence="4 5">
    <name type="scientific">Pomacea canaliculata</name>
    <name type="common">Golden apple snail</name>
    <dbReference type="NCBI Taxonomy" id="400727"/>
    <lineage>
        <taxon>Eukaryota</taxon>
        <taxon>Metazoa</taxon>
        <taxon>Spiralia</taxon>
        <taxon>Lophotrochozoa</taxon>
        <taxon>Mollusca</taxon>
        <taxon>Gastropoda</taxon>
        <taxon>Caenogastropoda</taxon>
        <taxon>Architaenioglossa</taxon>
        <taxon>Ampullarioidea</taxon>
        <taxon>Ampullariidae</taxon>
        <taxon>Pomacea</taxon>
    </lineage>
</organism>
<evidence type="ECO:0000256" key="1">
    <source>
        <dbReference type="ARBA" id="ARBA00006846"/>
    </source>
</evidence>
<dbReference type="Pfam" id="PF00125">
    <property type="entry name" value="Histone"/>
    <property type="match status" value="1"/>
</dbReference>
<dbReference type="EMBL" id="PZQS01000005">
    <property type="protein sequence ID" value="PVD30872.1"/>
    <property type="molecule type" value="Genomic_DNA"/>
</dbReference>
<dbReference type="InterPro" id="IPR009072">
    <property type="entry name" value="Histone-fold"/>
</dbReference>
<feature type="compositionally biased region" description="Basic and acidic residues" evidence="2">
    <location>
        <begin position="23"/>
        <end position="37"/>
    </location>
</feature>
<dbReference type="GO" id="GO:0030527">
    <property type="term" value="F:structural constituent of chromatin"/>
    <property type="evidence" value="ECO:0007669"/>
    <property type="project" value="InterPro"/>
</dbReference>
<feature type="region of interest" description="Disordered" evidence="2">
    <location>
        <begin position="1"/>
        <end position="42"/>
    </location>
</feature>
<reference evidence="4 5" key="1">
    <citation type="submission" date="2018-04" db="EMBL/GenBank/DDBJ databases">
        <title>The genome of golden apple snail Pomacea canaliculata provides insight into stress tolerance and invasive adaptation.</title>
        <authorList>
            <person name="Liu C."/>
            <person name="Liu B."/>
            <person name="Ren Y."/>
            <person name="Zhang Y."/>
            <person name="Wang H."/>
            <person name="Li S."/>
            <person name="Jiang F."/>
            <person name="Yin L."/>
            <person name="Zhang G."/>
            <person name="Qian W."/>
            <person name="Fan W."/>
        </authorList>
    </citation>
    <scope>NUCLEOTIDE SEQUENCE [LARGE SCALE GENOMIC DNA]</scope>
    <source>
        <strain evidence="4">SZHN2017</strain>
        <tissue evidence="4">Muscle</tissue>
    </source>
</reference>
<evidence type="ECO:0000256" key="2">
    <source>
        <dbReference type="SAM" id="MobiDB-lite"/>
    </source>
</evidence>
<evidence type="ECO:0000313" key="5">
    <source>
        <dbReference type="Proteomes" id="UP000245119"/>
    </source>
</evidence>
<feature type="compositionally biased region" description="Basic residues" evidence="2">
    <location>
        <begin position="12"/>
        <end position="22"/>
    </location>
</feature>
<evidence type="ECO:0000259" key="3">
    <source>
        <dbReference type="Pfam" id="PF00125"/>
    </source>
</evidence>
<dbReference type="PRINTS" id="PR00621">
    <property type="entry name" value="HISTONEH2B"/>
</dbReference>
<protein>
    <recommendedName>
        <fullName evidence="3">Core Histone H2A/H2B/H3 domain-containing protein</fullName>
    </recommendedName>
</protein>
<keyword evidence="5" id="KW-1185">Reference proteome</keyword>
<dbReference type="AlphaFoldDB" id="A0A2T7PBT8"/>
<dbReference type="GO" id="GO:0046982">
    <property type="term" value="F:protein heterodimerization activity"/>
    <property type="evidence" value="ECO:0007669"/>
    <property type="project" value="InterPro"/>
</dbReference>
<dbReference type="Gene3D" id="1.10.20.10">
    <property type="entry name" value="Histone, subunit A"/>
    <property type="match status" value="1"/>
</dbReference>
<comment type="caution">
    <text evidence="4">The sequence shown here is derived from an EMBL/GenBank/DDBJ whole genome shotgun (WGS) entry which is preliminary data.</text>
</comment>
<name>A0A2T7PBT8_POMCA</name>
<dbReference type="Proteomes" id="UP000245119">
    <property type="component" value="Linkage Group LG5"/>
</dbReference>
<feature type="domain" description="Core Histone H2A/H2B/H3" evidence="3">
    <location>
        <begin position="29"/>
        <end position="104"/>
    </location>
</feature>
<dbReference type="GO" id="GO:0000786">
    <property type="term" value="C:nucleosome"/>
    <property type="evidence" value="ECO:0007669"/>
    <property type="project" value="InterPro"/>
</dbReference>
<comment type="similarity">
    <text evidence="1">Belongs to the histone H2B family.</text>
</comment>
<sequence length="104" mass="11373">MPPPQTATAPAKGRKKGRKTKGLRSDSGKKKPPEVEKQTQTSSAFLFSQVLKQVHPDIGISSKAMNIMNSCVNDMFERIAADASRLAQYSKHTTLTSRDLQTAV</sequence>
<dbReference type="GO" id="GO:0003677">
    <property type="term" value="F:DNA binding"/>
    <property type="evidence" value="ECO:0007669"/>
    <property type="project" value="InterPro"/>
</dbReference>
<dbReference type="InterPro" id="IPR000558">
    <property type="entry name" value="Histone_H2B"/>
</dbReference>
<dbReference type="STRING" id="400727.A0A2T7PBT8"/>
<accession>A0A2T7PBT8</accession>
<proteinExistence type="inferred from homology"/>
<dbReference type="PANTHER" id="PTHR23428">
    <property type="entry name" value="HISTONE H2B"/>
    <property type="match status" value="1"/>
</dbReference>
<dbReference type="OrthoDB" id="6256412at2759"/>
<evidence type="ECO:0000313" key="4">
    <source>
        <dbReference type="EMBL" id="PVD30872.1"/>
    </source>
</evidence>